<keyword evidence="2" id="KW-1185">Reference proteome</keyword>
<dbReference type="Proteomes" id="UP000248330">
    <property type="component" value="Unassembled WGS sequence"/>
</dbReference>
<reference evidence="1 2" key="1">
    <citation type="submission" date="2018-04" db="EMBL/GenBank/DDBJ databases">
        <title>Genomic Encyclopedia of Type Strains, Phase IV (KMG-IV): sequencing the most valuable type-strain genomes for metagenomic binning, comparative biology and taxonomic classification.</title>
        <authorList>
            <person name="Goeker M."/>
        </authorList>
    </citation>
    <scope>NUCLEOTIDE SEQUENCE [LARGE SCALE GENOMIC DNA]</scope>
    <source>
        <strain evidence="1 2">DSM 104150</strain>
    </source>
</reference>
<dbReference type="OrthoDB" id="140419at2"/>
<proteinExistence type="predicted"/>
<sequence>MNAIAEQYVRLVLAVGEHDTHYVDAYYGPEEWREQVRAEGWPLDEIVRRAGALQARVDALPVDADRLSALRQRYLSRQLQALGGFGRKLQGETFAFDEEARMLYDVVPPAVDEQALAALLAPIDRALPGDAPIAERYNAYSERFAIAPQRIEAVMRAAIAEARRRTATRIALPEDERFELALLTDKPWSAYNWYQGRYHSRIEINTELPLTVTRAIELAVHEGYPGHHVYNALLERALVRERGWIEYSIYPLYSPQSLIAEGSADYAIALAFPLDQRVRFVEEVLFPLAGFDPTEARRYVEISEAARVTGLATIEAARRYLDGRADAAQTRAFLQRYALATPARAEQRVRFFDAYGAYIVNYALGEALVADHVARLAGSEATARWRVFAELLASPQLPSGLRAVEG</sequence>
<protein>
    <recommendedName>
        <fullName evidence="3">DUF885 domain-containing protein</fullName>
    </recommendedName>
</protein>
<accession>A0A318E729</accession>
<dbReference type="AlphaFoldDB" id="A0A318E729"/>
<name>A0A318E729_9GAMM</name>
<comment type="caution">
    <text evidence="1">The sequence shown here is derived from an EMBL/GenBank/DDBJ whole genome shotgun (WGS) entry which is preliminary data.</text>
</comment>
<gene>
    <name evidence="1" type="ORF">C8D93_111137</name>
</gene>
<evidence type="ECO:0000313" key="2">
    <source>
        <dbReference type="Proteomes" id="UP000248330"/>
    </source>
</evidence>
<organism evidence="1 2">
    <name type="scientific">Sinimarinibacterium flocculans</name>
    <dbReference type="NCBI Taxonomy" id="985250"/>
    <lineage>
        <taxon>Bacteria</taxon>
        <taxon>Pseudomonadati</taxon>
        <taxon>Pseudomonadota</taxon>
        <taxon>Gammaproteobacteria</taxon>
        <taxon>Nevskiales</taxon>
        <taxon>Nevskiaceae</taxon>
        <taxon>Sinimarinibacterium</taxon>
    </lineage>
</organism>
<evidence type="ECO:0000313" key="1">
    <source>
        <dbReference type="EMBL" id="PXV64965.1"/>
    </source>
</evidence>
<evidence type="ECO:0008006" key="3">
    <source>
        <dbReference type="Google" id="ProtNLM"/>
    </source>
</evidence>
<dbReference type="RefSeq" id="WP_146216644.1">
    <property type="nucleotide sequence ID" value="NZ_CAWNXA010000011.1"/>
</dbReference>
<dbReference type="EMBL" id="QICN01000011">
    <property type="protein sequence ID" value="PXV64965.1"/>
    <property type="molecule type" value="Genomic_DNA"/>
</dbReference>